<accession>A0A1J1DWD2</accession>
<sequence>MFNENQIKKTYWAVVKNKPEKKENTLVHYLIKNEKKINL</sequence>
<proteinExistence type="predicted"/>
<dbReference type="Proteomes" id="UP000243197">
    <property type="component" value="Chromosome"/>
</dbReference>
<dbReference type="AlphaFoldDB" id="A0A1J1DWD2"/>
<dbReference type="Gene3D" id="3.30.2350.10">
    <property type="entry name" value="Pseudouridine synthase"/>
    <property type="match status" value="1"/>
</dbReference>
<dbReference type="GO" id="GO:0006396">
    <property type="term" value="P:RNA processing"/>
    <property type="evidence" value="ECO:0007669"/>
    <property type="project" value="UniProtKB-ARBA"/>
</dbReference>
<gene>
    <name evidence="1" type="ORF">JBKA6_0157</name>
</gene>
<dbReference type="GO" id="GO:0009982">
    <property type="term" value="F:pseudouridine synthase activity"/>
    <property type="evidence" value="ECO:0007669"/>
    <property type="project" value="InterPro"/>
</dbReference>
<dbReference type="SUPFAM" id="SSF55120">
    <property type="entry name" value="Pseudouridine synthase"/>
    <property type="match status" value="1"/>
</dbReference>
<dbReference type="GO" id="GO:0001522">
    <property type="term" value="P:pseudouridine synthesis"/>
    <property type="evidence" value="ECO:0007669"/>
    <property type="project" value="InterPro"/>
</dbReference>
<dbReference type="GO" id="GO:0140098">
    <property type="term" value="F:catalytic activity, acting on RNA"/>
    <property type="evidence" value="ECO:0007669"/>
    <property type="project" value="UniProtKB-ARBA"/>
</dbReference>
<reference evidence="1 2" key="1">
    <citation type="submission" date="2014-03" db="EMBL/GenBank/DDBJ databases">
        <title>complete genome sequence of Flavobacteriaceae bacterium JBKA-6.</title>
        <authorList>
            <person name="Takano T."/>
            <person name="Nakamura Y."/>
            <person name="Takuma S."/>
            <person name="Yasuike M."/>
            <person name="Matsuyama T."/>
            <person name="Sakai T."/>
            <person name="Fujiwara A."/>
            <person name="Kimoto K."/>
            <person name="Fukuda Y."/>
            <person name="Kondo H."/>
            <person name="Hirono I."/>
            <person name="Nakayasu C."/>
        </authorList>
    </citation>
    <scope>NUCLEOTIDE SEQUENCE [LARGE SCALE GENOMIC DNA]</scope>
    <source>
        <strain evidence="1 2">JBKA-6</strain>
    </source>
</reference>
<name>A0A1J1DWD2_9FLAO</name>
<dbReference type="InterPro" id="IPR020103">
    <property type="entry name" value="PsdUridine_synth_cat_dom_sf"/>
</dbReference>
<dbReference type="KEGG" id="ise:JBKA6_0157"/>
<dbReference type="GO" id="GO:0003723">
    <property type="term" value="F:RNA binding"/>
    <property type="evidence" value="ECO:0007669"/>
    <property type="project" value="InterPro"/>
</dbReference>
<evidence type="ECO:0000313" key="1">
    <source>
        <dbReference type="EMBL" id="BAV94170.1"/>
    </source>
</evidence>
<evidence type="ECO:0000313" key="2">
    <source>
        <dbReference type="Proteomes" id="UP000243197"/>
    </source>
</evidence>
<keyword evidence="2" id="KW-1185">Reference proteome</keyword>
<organism evidence="1 2">
    <name type="scientific">Ichthyobacterium seriolicida</name>
    <dbReference type="NCBI Taxonomy" id="242600"/>
    <lineage>
        <taxon>Bacteria</taxon>
        <taxon>Pseudomonadati</taxon>
        <taxon>Bacteroidota</taxon>
        <taxon>Flavobacteriia</taxon>
        <taxon>Flavobacteriales</taxon>
        <taxon>Ichthyobacteriaceae</taxon>
        <taxon>Ichthyobacterium</taxon>
    </lineage>
</organism>
<dbReference type="EMBL" id="AP014564">
    <property type="protein sequence ID" value="BAV94170.1"/>
    <property type="molecule type" value="Genomic_DNA"/>
</dbReference>
<protein>
    <submittedName>
        <fullName evidence="1">Uncharacterized protein</fullName>
    </submittedName>
</protein>